<reference evidence="2 3" key="1">
    <citation type="submission" date="2016-10" db="EMBL/GenBank/DDBJ databases">
        <authorList>
            <person name="de Groot N.N."/>
        </authorList>
    </citation>
    <scope>NUCLEOTIDE SEQUENCE [LARGE SCALE GENOMIC DNA]</scope>
    <source>
        <strain evidence="2 3">CGMCC 4.6945</strain>
    </source>
</reference>
<keyword evidence="3" id="KW-1185">Reference proteome</keyword>
<organism evidence="2 3">
    <name type="scientific">Cellulomonas marina</name>
    <dbReference type="NCBI Taxonomy" id="988821"/>
    <lineage>
        <taxon>Bacteria</taxon>
        <taxon>Bacillati</taxon>
        <taxon>Actinomycetota</taxon>
        <taxon>Actinomycetes</taxon>
        <taxon>Micrococcales</taxon>
        <taxon>Cellulomonadaceae</taxon>
        <taxon>Cellulomonas</taxon>
    </lineage>
</organism>
<evidence type="ECO:0000313" key="3">
    <source>
        <dbReference type="Proteomes" id="UP000199012"/>
    </source>
</evidence>
<dbReference type="EMBL" id="FOKA01000001">
    <property type="protein sequence ID" value="SFA70760.1"/>
    <property type="molecule type" value="Genomic_DNA"/>
</dbReference>
<dbReference type="Proteomes" id="UP000199012">
    <property type="component" value="Unassembled WGS sequence"/>
</dbReference>
<dbReference type="AlphaFoldDB" id="A0A1I0V3U8"/>
<keyword evidence="2" id="KW-0862">Zinc</keyword>
<sequence>MHALTEQQVRACFVNASRREAASATLPDLTAQRWDALDLLGWRDRKAPLLAYVVVPVDDEPVGVLLRAADPGTGRARRRGVCAWCADVVATEDVSLYVARRAGAPGRRGDTVGTLVCTDLACSRHVRRTPLLSEVGTASGPELPAARTAVVARRTAGLRERSARFVEEVRRTA</sequence>
<dbReference type="InterPro" id="IPR032330">
    <property type="entry name" value="EF-G-binding_C"/>
</dbReference>
<dbReference type="STRING" id="988821.SAMN05421867_101128"/>
<evidence type="ECO:0000259" key="1">
    <source>
        <dbReference type="Pfam" id="PF16571"/>
    </source>
</evidence>
<name>A0A1I0V3U8_9CELL</name>
<proteinExistence type="predicted"/>
<gene>
    <name evidence="2" type="ORF">SAMN05421867_101128</name>
</gene>
<accession>A0A1I0V3U8</accession>
<dbReference type="OrthoDB" id="4171838at2"/>
<evidence type="ECO:0000313" key="2">
    <source>
        <dbReference type="EMBL" id="SFA70760.1"/>
    </source>
</evidence>
<dbReference type="RefSeq" id="WP_090029825.1">
    <property type="nucleotide sequence ID" value="NZ_BONM01000005.1"/>
</dbReference>
<protein>
    <submittedName>
        <fullName evidence="2">FBP C-terminal treble-clef zinc-finger</fullName>
    </submittedName>
</protein>
<dbReference type="GO" id="GO:0008270">
    <property type="term" value="F:zinc ion binding"/>
    <property type="evidence" value="ECO:0007669"/>
    <property type="project" value="UniProtKB-KW"/>
</dbReference>
<keyword evidence="2" id="KW-0479">Metal-binding</keyword>
<keyword evidence="2" id="KW-0863">Zinc-finger</keyword>
<feature type="domain" description="Elongation factor G-binding protein C-terminal treble-clef zinc-finger" evidence="1">
    <location>
        <begin position="8"/>
        <end position="169"/>
    </location>
</feature>
<dbReference type="Pfam" id="PF16571">
    <property type="entry name" value="FBP_C"/>
    <property type="match status" value="1"/>
</dbReference>